<dbReference type="PROSITE" id="PS50109">
    <property type="entry name" value="HIS_KIN"/>
    <property type="match status" value="1"/>
</dbReference>
<dbReference type="InterPro" id="IPR036890">
    <property type="entry name" value="HATPase_C_sf"/>
</dbReference>
<dbReference type="Proteomes" id="UP000679008">
    <property type="component" value="Unassembled WGS sequence"/>
</dbReference>
<reference evidence="6 7" key="1">
    <citation type="submission" date="2021-04" db="EMBL/GenBank/DDBJ databases">
        <title>Description of novel Flavobacterium sp. F-328.</title>
        <authorList>
            <person name="Saticioglu I.B."/>
        </authorList>
    </citation>
    <scope>NUCLEOTIDE SEQUENCE [LARGE SCALE GENOMIC DNA]</scope>
    <source>
        <strain evidence="6 7">F-328</strain>
    </source>
</reference>
<accession>A0ABS5D477</accession>
<dbReference type="InterPro" id="IPR036097">
    <property type="entry name" value="HisK_dim/P_sf"/>
</dbReference>
<keyword evidence="6" id="KW-0418">Kinase</keyword>
<proteinExistence type="predicted"/>
<dbReference type="Gene3D" id="3.30.565.10">
    <property type="entry name" value="Histidine kinase-like ATPase, C-terminal domain"/>
    <property type="match status" value="1"/>
</dbReference>
<keyword evidence="3" id="KW-0597">Phosphoprotein</keyword>
<keyword evidence="7" id="KW-1185">Reference proteome</keyword>
<dbReference type="InterPro" id="IPR004358">
    <property type="entry name" value="Sig_transdc_His_kin-like_C"/>
</dbReference>
<evidence type="ECO:0000256" key="1">
    <source>
        <dbReference type="ARBA" id="ARBA00000085"/>
    </source>
</evidence>
<sequence>MVNKLPKLNLKALNLQQVISITVIACTILILVNYYTIKIMSATRSYVNGESLYSKGHNKAVNSLLLFLFTEQDLYWQQFEDGLAVNFGNEKARIAMQSGAEKKIIENALSEGKNSVEDLDDMIWLFNTFKSVPFFKKAIYHWELGDQLNRELFQLGQNIHQENNKNKLNENYRSEMVLKINVLSSKIELNQDAFSQSFGIGTRATKKYLIWFNVMFSLILISTITLYYYASAKRIQRSQLKISARTKQLLSTIKDLKKAKYNLSKEIIQHKKIIGTISHDIQSPLKYIQVIAKHLLDNPQQDPLSKKYIASIYKSSTQLNDFTKNLVDYSKIYIEDRHGEKKTYSILELIENKILFFGEVAANNATTFIAEVAVDLLSNINSRVVSVIIHNLTDNAVKNTHNGTITIGAKIENQNLIYYVNDTGIGMKEEQINYYMTLQNNRDLEKLILSTYGIGLHLVLELLLIIKGKIHFESNVRQGTKVTVTIPLE</sequence>
<feature type="domain" description="Histidine kinase" evidence="5">
    <location>
        <begin position="276"/>
        <end position="489"/>
    </location>
</feature>
<dbReference type="GO" id="GO:0016301">
    <property type="term" value="F:kinase activity"/>
    <property type="evidence" value="ECO:0007669"/>
    <property type="project" value="UniProtKB-KW"/>
</dbReference>
<dbReference type="Pfam" id="PF02518">
    <property type="entry name" value="HATPase_c"/>
    <property type="match status" value="1"/>
</dbReference>
<comment type="caution">
    <text evidence="6">The sequence shown here is derived from an EMBL/GenBank/DDBJ whole genome shotgun (WGS) entry which is preliminary data.</text>
</comment>
<name>A0ABS5D477_9FLAO</name>
<dbReference type="PANTHER" id="PTHR43547:SF2">
    <property type="entry name" value="HYBRID SIGNAL TRANSDUCTION HISTIDINE KINASE C"/>
    <property type="match status" value="1"/>
</dbReference>
<keyword evidence="4" id="KW-0472">Membrane</keyword>
<organism evidence="6 7">
    <name type="scientific">Flavobacterium erciyesense</name>
    <dbReference type="NCBI Taxonomy" id="2825842"/>
    <lineage>
        <taxon>Bacteria</taxon>
        <taxon>Pseudomonadati</taxon>
        <taxon>Bacteroidota</taxon>
        <taxon>Flavobacteriia</taxon>
        <taxon>Flavobacteriales</taxon>
        <taxon>Flavobacteriaceae</taxon>
        <taxon>Flavobacterium</taxon>
    </lineage>
</organism>
<dbReference type="PRINTS" id="PR00344">
    <property type="entry name" value="BCTRLSENSOR"/>
</dbReference>
<dbReference type="CDD" id="cd00082">
    <property type="entry name" value="HisKA"/>
    <property type="match status" value="1"/>
</dbReference>
<evidence type="ECO:0000256" key="2">
    <source>
        <dbReference type="ARBA" id="ARBA00012438"/>
    </source>
</evidence>
<gene>
    <name evidence="6" type="ORF">KBJ98_08905</name>
</gene>
<dbReference type="EMBL" id="JAGPXB010000007">
    <property type="protein sequence ID" value="MBQ0908819.1"/>
    <property type="molecule type" value="Genomic_DNA"/>
</dbReference>
<dbReference type="EC" id="2.7.13.3" evidence="2"/>
<dbReference type="InterPro" id="IPR003594">
    <property type="entry name" value="HATPase_dom"/>
</dbReference>
<comment type="catalytic activity">
    <reaction evidence="1">
        <text>ATP + protein L-histidine = ADP + protein N-phospho-L-histidine.</text>
        <dbReference type="EC" id="2.7.13.3"/>
    </reaction>
</comment>
<feature type="transmembrane region" description="Helical" evidence="4">
    <location>
        <begin position="15"/>
        <end position="35"/>
    </location>
</feature>
<dbReference type="Pfam" id="PF00512">
    <property type="entry name" value="HisKA"/>
    <property type="match status" value="1"/>
</dbReference>
<dbReference type="Gene3D" id="1.10.287.130">
    <property type="match status" value="1"/>
</dbReference>
<dbReference type="PANTHER" id="PTHR43547">
    <property type="entry name" value="TWO-COMPONENT HISTIDINE KINASE"/>
    <property type="match status" value="1"/>
</dbReference>
<protein>
    <recommendedName>
        <fullName evidence="2">histidine kinase</fullName>
        <ecNumber evidence="2">2.7.13.3</ecNumber>
    </recommendedName>
</protein>
<dbReference type="SUPFAM" id="SSF55874">
    <property type="entry name" value="ATPase domain of HSP90 chaperone/DNA topoisomerase II/histidine kinase"/>
    <property type="match status" value="1"/>
</dbReference>
<evidence type="ECO:0000256" key="4">
    <source>
        <dbReference type="SAM" id="Phobius"/>
    </source>
</evidence>
<dbReference type="SUPFAM" id="SSF47384">
    <property type="entry name" value="Homodimeric domain of signal transducing histidine kinase"/>
    <property type="match status" value="1"/>
</dbReference>
<evidence type="ECO:0000313" key="6">
    <source>
        <dbReference type="EMBL" id="MBQ0908819.1"/>
    </source>
</evidence>
<evidence type="ECO:0000256" key="3">
    <source>
        <dbReference type="ARBA" id="ARBA00022553"/>
    </source>
</evidence>
<keyword evidence="4" id="KW-0812">Transmembrane</keyword>
<keyword evidence="4" id="KW-1133">Transmembrane helix</keyword>
<keyword evidence="6" id="KW-0808">Transferase</keyword>
<dbReference type="InterPro" id="IPR005467">
    <property type="entry name" value="His_kinase_dom"/>
</dbReference>
<evidence type="ECO:0000259" key="5">
    <source>
        <dbReference type="PROSITE" id="PS50109"/>
    </source>
</evidence>
<dbReference type="SMART" id="SM00387">
    <property type="entry name" value="HATPase_c"/>
    <property type="match status" value="1"/>
</dbReference>
<dbReference type="InterPro" id="IPR003661">
    <property type="entry name" value="HisK_dim/P_dom"/>
</dbReference>
<dbReference type="PROSITE" id="PS51257">
    <property type="entry name" value="PROKAR_LIPOPROTEIN"/>
    <property type="match status" value="1"/>
</dbReference>
<feature type="transmembrane region" description="Helical" evidence="4">
    <location>
        <begin position="208"/>
        <end position="230"/>
    </location>
</feature>
<evidence type="ECO:0000313" key="7">
    <source>
        <dbReference type="Proteomes" id="UP000679008"/>
    </source>
</evidence>
<dbReference type="RefSeq" id="WP_210789707.1">
    <property type="nucleotide sequence ID" value="NZ_JAGPXB010000007.1"/>
</dbReference>